<evidence type="ECO:0000313" key="1">
    <source>
        <dbReference type="EMBL" id="MDX5955911.1"/>
    </source>
</evidence>
<dbReference type="RefSeq" id="WP_155903796.1">
    <property type="nucleotide sequence ID" value="NZ_JAWXYC010000007.1"/>
</dbReference>
<comment type="caution">
    <text evidence="1">The sequence shown here is derived from an EMBL/GenBank/DDBJ whole genome shotgun (WGS) entry which is preliminary data.</text>
</comment>
<dbReference type="Proteomes" id="UP001277471">
    <property type="component" value="Unassembled WGS sequence"/>
</dbReference>
<protein>
    <submittedName>
        <fullName evidence="1">Uncharacterized protein</fullName>
    </submittedName>
</protein>
<evidence type="ECO:0000313" key="2">
    <source>
        <dbReference type="Proteomes" id="UP001277471"/>
    </source>
</evidence>
<accession>A0ABU4PF30</accession>
<name>A0ABU4PF30_AZOBR</name>
<organism evidence="1 2">
    <name type="scientific">Azospirillum brasilense</name>
    <dbReference type="NCBI Taxonomy" id="192"/>
    <lineage>
        <taxon>Bacteria</taxon>
        <taxon>Pseudomonadati</taxon>
        <taxon>Pseudomonadota</taxon>
        <taxon>Alphaproteobacteria</taxon>
        <taxon>Rhodospirillales</taxon>
        <taxon>Azospirillaceae</taxon>
        <taxon>Azospirillum</taxon>
    </lineage>
</organism>
<gene>
    <name evidence="1" type="ORF">SIM66_32600</name>
</gene>
<sequence length="55" mass="5848">MVRPGLGLKSYHTARQTIAGEQIVAIVRYGQVAAVPIKNIPAPSAFIQALFVAIT</sequence>
<reference evidence="1 2" key="1">
    <citation type="submission" date="2023-11" db="EMBL/GenBank/DDBJ databases">
        <title>MicrobeMod: A computational toolkit for identifying prokaryotic methylation and restriction-modification with nanopore sequencing.</title>
        <authorList>
            <person name="Crits-Christoph A."/>
            <person name="Kang S.C."/>
            <person name="Lee H."/>
            <person name="Ostrov N."/>
        </authorList>
    </citation>
    <scope>NUCLEOTIDE SEQUENCE [LARGE SCALE GENOMIC DNA]</scope>
    <source>
        <strain evidence="1 2">ATCC 29145</strain>
    </source>
</reference>
<proteinExistence type="predicted"/>
<keyword evidence="2" id="KW-1185">Reference proteome</keyword>
<dbReference type="EMBL" id="JAWXYC010000007">
    <property type="protein sequence ID" value="MDX5955911.1"/>
    <property type="molecule type" value="Genomic_DNA"/>
</dbReference>